<evidence type="ECO:0000259" key="1">
    <source>
        <dbReference type="Pfam" id="PF13304"/>
    </source>
</evidence>
<evidence type="ECO:0000313" key="2">
    <source>
        <dbReference type="EMBL" id="MBO1079832.1"/>
    </source>
</evidence>
<dbReference type="PANTHER" id="PTHR32182:SF22">
    <property type="entry name" value="ATP-DEPENDENT ENDONUCLEASE, OLD FAMILY-RELATED"/>
    <property type="match status" value="1"/>
</dbReference>
<dbReference type="PANTHER" id="PTHR32182">
    <property type="entry name" value="DNA REPLICATION AND REPAIR PROTEIN RECF"/>
    <property type="match status" value="1"/>
</dbReference>
<dbReference type="PIRSF" id="PIRSF029347">
    <property type="entry name" value="RecF"/>
    <property type="match status" value="1"/>
</dbReference>
<keyword evidence="3" id="KW-1185">Reference proteome</keyword>
<sequence>MSIENRGVELTHYSVSGFRSLTDFSIGLNRGLNVLVGPNGSGKTNFIEFLDFLSSAISQSAATAVSQAGGVARVFSQEQSKSKTSKISAIISGVADMEGRVDDKELKIFNFEYEIEIKFSRSQSVIFVSKETIKFRKLRQAHELELCRSPVGAISVRRQVGTLDKGPVFEVSPRLQTKNIRNPLRYLNRFGMAFRAPDEKNLDSIYVGFDESIFSARQNHPAVDAVRSAITRGRSFNLVPEHVRVPDDLTRTPAIYPDGSGLTATLYHLQRASQPTRRSRPVISRRFLPEHLEAIVEWTKLVFPELNGVSVVADPHTGKYLGYLNIGQESLKIPLQSASDGTLKWLGLVTLIITRGGIYSVEEPENFLHPKMQQYLIDLIRDFSSEPGRPGYFIMSSHSETIINKCHPDELILFDFVNGKTQCSRLENQEAVLEQINETGFGLGYYYANNAVS</sequence>
<dbReference type="RefSeq" id="WP_207417591.1">
    <property type="nucleotide sequence ID" value="NZ_JACTNG010000006.1"/>
</dbReference>
<dbReference type="InterPro" id="IPR003959">
    <property type="entry name" value="ATPase_AAA_core"/>
</dbReference>
<dbReference type="EMBL" id="JACTNG010000006">
    <property type="protein sequence ID" value="MBO1079832.1"/>
    <property type="molecule type" value="Genomic_DNA"/>
</dbReference>
<dbReference type="Proteomes" id="UP001518989">
    <property type="component" value="Unassembled WGS sequence"/>
</dbReference>
<protein>
    <submittedName>
        <fullName evidence="2">AAA family ATPase</fullName>
    </submittedName>
</protein>
<feature type="domain" description="ATPase AAA-type core" evidence="1">
    <location>
        <begin position="32"/>
        <end position="403"/>
    </location>
</feature>
<gene>
    <name evidence="2" type="ORF">IAI61_12400</name>
</gene>
<accession>A0ABS3KS22</accession>
<evidence type="ECO:0000313" key="3">
    <source>
        <dbReference type="Proteomes" id="UP001518989"/>
    </source>
</evidence>
<dbReference type="InterPro" id="IPR027417">
    <property type="entry name" value="P-loop_NTPase"/>
</dbReference>
<name>A0ABS3KS22_9PROT</name>
<organism evidence="2 3">
    <name type="scientific">Roseomonas haemaphysalidis</name>
    <dbReference type="NCBI Taxonomy" id="2768162"/>
    <lineage>
        <taxon>Bacteria</taxon>
        <taxon>Pseudomonadati</taxon>
        <taxon>Pseudomonadota</taxon>
        <taxon>Alphaproteobacteria</taxon>
        <taxon>Acetobacterales</taxon>
        <taxon>Roseomonadaceae</taxon>
        <taxon>Roseomonas</taxon>
    </lineage>
</organism>
<dbReference type="Pfam" id="PF13304">
    <property type="entry name" value="AAA_21"/>
    <property type="match status" value="1"/>
</dbReference>
<proteinExistence type="predicted"/>
<dbReference type="Gene3D" id="3.40.50.300">
    <property type="entry name" value="P-loop containing nucleotide triphosphate hydrolases"/>
    <property type="match status" value="2"/>
</dbReference>
<dbReference type="SUPFAM" id="SSF52540">
    <property type="entry name" value="P-loop containing nucleoside triphosphate hydrolases"/>
    <property type="match status" value="1"/>
</dbReference>
<reference evidence="2 3" key="1">
    <citation type="submission" date="2020-09" db="EMBL/GenBank/DDBJ databases">
        <title>Roseomonas.</title>
        <authorList>
            <person name="Zhu W."/>
        </authorList>
    </citation>
    <scope>NUCLEOTIDE SEQUENCE [LARGE SCALE GENOMIC DNA]</scope>
    <source>
        <strain evidence="2 3">573</strain>
    </source>
</reference>
<comment type="caution">
    <text evidence="2">The sequence shown here is derived from an EMBL/GenBank/DDBJ whole genome shotgun (WGS) entry which is preliminary data.</text>
</comment>
<dbReference type="InterPro" id="IPR014555">
    <property type="entry name" value="RecF-like"/>
</dbReference>